<name>A0A397U4Z6_9GLOM</name>
<feature type="transmembrane region" description="Helical" evidence="1">
    <location>
        <begin position="24"/>
        <end position="43"/>
    </location>
</feature>
<evidence type="ECO:0000256" key="1">
    <source>
        <dbReference type="SAM" id="Phobius"/>
    </source>
</evidence>
<evidence type="ECO:0000313" key="3">
    <source>
        <dbReference type="Proteomes" id="UP000266673"/>
    </source>
</evidence>
<gene>
    <name evidence="2" type="ORF">C2G38_2118568</name>
</gene>
<keyword evidence="3" id="KW-1185">Reference proteome</keyword>
<proteinExistence type="predicted"/>
<dbReference type="AlphaFoldDB" id="A0A397U4Z6"/>
<sequence>NNDLWNVSKKKSINAPHIITSSNIWSIMLNILSVLIGSYRYNFLIKIGKSFKIIKYS</sequence>
<keyword evidence="1" id="KW-1133">Transmembrane helix</keyword>
<feature type="non-terminal residue" evidence="2">
    <location>
        <position position="1"/>
    </location>
</feature>
<protein>
    <submittedName>
        <fullName evidence="2">Uncharacterized protein</fullName>
    </submittedName>
</protein>
<keyword evidence="1" id="KW-0812">Transmembrane</keyword>
<dbReference type="Proteomes" id="UP000266673">
    <property type="component" value="Unassembled WGS sequence"/>
</dbReference>
<reference evidence="2 3" key="1">
    <citation type="submission" date="2018-06" db="EMBL/GenBank/DDBJ databases">
        <title>Comparative genomics reveals the genomic features of Rhizophagus irregularis, R. cerebriforme, R. diaphanum and Gigaspora rosea, and their symbiotic lifestyle signature.</title>
        <authorList>
            <person name="Morin E."/>
            <person name="San Clemente H."/>
            <person name="Chen E.C.H."/>
            <person name="De La Providencia I."/>
            <person name="Hainaut M."/>
            <person name="Kuo A."/>
            <person name="Kohler A."/>
            <person name="Murat C."/>
            <person name="Tang N."/>
            <person name="Roy S."/>
            <person name="Loubradou J."/>
            <person name="Henrissat B."/>
            <person name="Grigoriev I.V."/>
            <person name="Corradi N."/>
            <person name="Roux C."/>
            <person name="Martin F.M."/>
        </authorList>
    </citation>
    <scope>NUCLEOTIDE SEQUENCE [LARGE SCALE GENOMIC DNA]</scope>
    <source>
        <strain evidence="2 3">DAOM 194757</strain>
    </source>
</reference>
<accession>A0A397U4Z6</accession>
<comment type="caution">
    <text evidence="2">The sequence shown here is derived from an EMBL/GenBank/DDBJ whole genome shotgun (WGS) entry which is preliminary data.</text>
</comment>
<evidence type="ECO:0000313" key="2">
    <source>
        <dbReference type="EMBL" id="RIB05360.1"/>
    </source>
</evidence>
<keyword evidence="1" id="KW-0472">Membrane</keyword>
<organism evidence="2 3">
    <name type="scientific">Gigaspora rosea</name>
    <dbReference type="NCBI Taxonomy" id="44941"/>
    <lineage>
        <taxon>Eukaryota</taxon>
        <taxon>Fungi</taxon>
        <taxon>Fungi incertae sedis</taxon>
        <taxon>Mucoromycota</taxon>
        <taxon>Glomeromycotina</taxon>
        <taxon>Glomeromycetes</taxon>
        <taxon>Diversisporales</taxon>
        <taxon>Gigasporaceae</taxon>
        <taxon>Gigaspora</taxon>
    </lineage>
</organism>
<dbReference type="EMBL" id="QKWP01001994">
    <property type="protein sequence ID" value="RIB05360.1"/>
    <property type="molecule type" value="Genomic_DNA"/>
</dbReference>